<dbReference type="PANTHER" id="PTHR30313">
    <property type="entry name" value="DNA PRIMASE"/>
    <property type="match status" value="1"/>
</dbReference>
<sequence>LVEGVFDAMVMWQQGYPATIATLGAHITEVQRALVKRLGSISVVLLRDGDAAGRDGAIKDARELACDLLPVSIALLPDGTDPASASRQDIERALQEARPVETEYGVETMREVHQR</sequence>
<evidence type="ECO:0000313" key="1">
    <source>
        <dbReference type="EMBL" id="KKK74541.1"/>
    </source>
</evidence>
<dbReference type="GO" id="GO:0005737">
    <property type="term" value="C:cytoplasm"/>
    <property type="evidence" value="ECO:0007669"/>
    <property type="project" value="TreeGrafter"/>
</dbReference>
<dbReference type="Gene3D" id="3.40.1360.10">
    <property type="match status" value="1"/>
</dbReference>
<name>A0A0F9AQR8_9ZZZZ</name>
<dbReference type="CDD" id="cd03364">
    <property type="entry name" value="TOPRIM_DnaG_primases"/>
    <property type="match status" value="1"/>
</dbReference>
<accession>A0A0F9AQR8</accession>
<dbReference type="AlphaFoldDB" id="A0A0F9AQR8"/>
<protein>
    <recommendedName>
        <fullName evidence="2">Toprim domain-containing protein</fullName>
    </recommendedName>
</protein>
<organism evidence="1">
    <name type="scientific">marine sediment metagenome</name>
    <dbReference type="NCBI Taxonomy" id="412755"/>
    <lineage>
        <taxon>unclassified sequences</taxon>
        <taxon>metagenomes</taxon>
        <taxon>ecological metagenomes</taxon>
    </lineage>
</organism>
<dbReference type="EMBL" id="LAZR01056270">
    <property type="protein sequence ID" value="KKK74541.1"/>
    <property type="molecule type" value="Genomic_DNA"/>
</dbReference>
<feature type="non-terminal residue" evidence="1">
    <location>
        <position position="1"/>
    </location>
</feature>
<dbReference type="PANTHER" id="PTHR30313:SF2">
    <property type="entry name" value="DNA PRIMASE"/>
    <property type="match status" value="1"/>
</dbReference>
<dbReference type="GO" id="GO:0006269">
    <property type="term" value="P:DNA replication, synthesis of primer"/>
    <property type="evidence" value="ECO:0007669"/>
    <property type="project" value="TreeGrafter"/>
</dbReference>
<dbReference type="SUPFAM" id="SSF56731">
    <property type="entry name" value="DNA primase core"/>
    <property type="match status" value="1"/>
</dbReference>
<reference evidence="1" key="1">
    <citation type="journal article" date="2015" name="Nature">
        <title>Complex archaea that bridge the gap between prokaryotes and eukaryotes.</title>
        <authorList>
            <person name="Spang A."/>
            <person name="Saw J.H."/>
            <person name="Jorgensen S.L."/>
            <person name="Zaremba-Niedzwiedzka K."/>
            <person name="Martijn J."/>
            <person name="Lind A.E."/>
            <person name="van Eijk R."/>
            <person name="Schleper C."/>
            <person name="Guy L."/>
            <person name="Ettema T.J."/>
        </authorList>
    </citation>
    <scope>NUCLEOTIDE SEQUENCE</scope>
</reference>
<dbReference type="Pfam" id="PF13155">
    <property type="entry name" value="Toprim_2"/>
    <property type="match status" value="1"/>
</dbReference>
<comment type="caution">
    <text evidence="1">The sequence shown here is derived from an EMBL/GenBank/DDBJ whole genome shotgun (WGS) entry which is preliminary data.</text>
</comment>
<evidence type="ECO:0008006" key="2">
    <source>
        <dbReference type="Google" id="ProtNLM"/>
    </source>
</evidence>
<proteinExistence type="predicted"/>
<gene>
    <name evidence="1" type="ORF">LCGC14_2882730</name>
</gene>
<dbReference type="InterPro" id="IPR034151">
    <property type="entry name" value="TOPRIM_DnaG_bac"/>
</dbReference>
<dbReference type="InterPro" id="IPR050219">
    <property type="entry name" value="DnaG_primase"/>
</dbReference>